<evidence type="ECO:0000256" key="5">
    <source>
        <dbReference type="ARBA" id="ARBA00023065"/>
    </source>
</evidence>
<dbReference type="InterPro" id="IPR050794">
    <property type="entry name" value="CPA2_transporter"/>
</dbReference>
<evidence type="ECO:0000259" key="8">
    <source>
        <dbReference type="Pfam" id="PF00999"/>
    </source>
</evidence>
<organism evidence="9 10">
    <name type="scientific">Umbelopsis ramanniana AG</name>
    <dbReference type="NCBI Taxonomy" id="1314678"/>
    <lineage>
        <taxon>Eukaryota</taxon>
        <taxon>Fungi</taxon>
        <taxon>Fungi incertae sedis</taxon>
        <taxon>Mucoromycota</taxon>
        <taxon>Mucoromycotina</taxon>
        <taxon>Umbelopsidomycetes</taxon>
        <taxon>Umbelopsidales</taxon>
        <taxon>Umbelopsidaceae</taxon>
        <taxon>Umbelopsis</taxon>
    </lineage>
</organism>
<feature type="transmembrane region" description="Helical" evidence="7">
    <location>
        <begin position="190"/>
        <end position="215"/>
    </location>
</feature>
<feature type="domain" description="Cation/H+ exchanger transmembrane" evidence="8">
    <location>
        <begin position="38"/>
        <end position="421"/>
    </location>
</feature>
<keyword evidence="10" id="KW-1185">Reference proteome</keyword>
<dbReference type="InterPro" id="IPR006153">
    <property type="entry name" value="Cation/H_exchanger_TM"/>
</dbReference>
<comment type="subcellular location">
    <subcellularLocation>
        <location evidence="1">Membrane</location>
        <topology evidence="1">Multi-pass membrane protein</topology>
    </subcellularLocation>
</comment>
<keyword evidence="3 7" id="KW-0812">Transmembrane</keyword>
<feature type="transmembrane region" description="Helical" evidence="7">
    <location>
        <begin position="221"/>
        <end position="244"/>
    </location>
</feature>
<dbReference type="RefSeq" id="XP_051449141.1">
    <property type="nucleotide sequence ID" value="XM_051584719.1"/>
</dbReference>
<dbReference type="GeneID" id="75910069"/>
<accession>A0AAD5EIP5</accession>
<dbReference type="Pfam" id="PF00999">
    <property type="entry name" value="Na_H_Exchanger"/>
    <property type="match status" value="1"/>
</dbReference>
<evidence type="ECO:0000313" key="9">
    <source>
        <dbReference type="EMBL" id="KAI8584137.1"/>
    </source>
</evidence>
<dbReference type="Proteomes" id="UP001206595">
    <property type="component" value="Unassembled WGS sequence"/>
</dbReference>
<dbReference type="PANTHER" id="PTHR32468:SF0">
    <property type="entry name" value="K(+)_H(+) ANTIPORTER 1"/>
    <property type="match status" value="1"/>
</dbReference>
<name>A0AAD5EIP5_UMBRA</name>
<feature type="transmembrane region" description="Helical" evidence="7">
    <location>
        <begin position="27"/>
        <end position="49"/>
    </location>
</feature>
<dbReference type="AlphaFoldDB" id="A0AAD5EIP5"/>
<feature type="transmembrane region" description="Helical" evidence="7">
    <location>
        <begin position="311"/>
        <end position="332"/>
    </location>
</feature>
<proteinExistence type="predicted"/>
<evidence type="ECO:0000256" key="4">
    <source>
        <dbReference type="ARBA" id="ARBA00022989"/>
    </source>
</evidence>
<dbReference type="GO" id="GO:0015297">
    <property type="term" value="F:antiporter activity"/>
    <property type="evidence" value="ECO:0007669"/>
    <property type="project" value="InterPro"/>
</dbReference>
<gene>
    <name evidence="9" type="ORF">K450DRAFT_203792</name>
</gene>
<evidence type="ECO:0000256" key="1">
    <source>
        <dbReference type="ARBA" id="ARBA00004141"/>
    </source>
</evidence>
<evidence type="ECO:0000256" key="2">
    <source>
        <dbReference type="ARBA" id="ARBA00022448"/>
    </source>
</evidence>
<dbReference type="InterPro" id="IPR038770">
    <property type="entry name" value="Na+/solute_symporter_sf"/>
</dbReference>
<dbReference type="GO" id="GO:1902600">
    <property type="term" value="P:proton transmembrane transport"/>
    <property type="evidence" value="ECO:0007669"/>
    <property type="project" value="InterPro"/>
</dbReference>
<dbReference type="Gene3D" id="1.20.1530.20">
    <property type="match status" value="1"/>
</dbReference>
<dbReference type="GO" id="GO:0016020">
    <property type="term" value="C:membrane"/>
    <property type="evidence" value="ECO:0007669"/>
    <property type="project" value="UniProtKB-SubCell"/>
</dbReference>
<sequence length="839" mass="92138">MPVNHTAPQGGVLSGANPATFNSTDPIVLFVIQATIIIVTCRLLAIPLAKLKQPRVIAEVLGGIILGPSVMGRIPNYMDTIFPTASLPYLNLIATIGLVFFLFQVGLEVDVKLIKRDVRKSLTVGIMGMALPFAMGVAVSYGLYRLQNDPTIPFGSYLLFLGVAMSITAFPVLARILAELRLLKTSVGAITMSAGLLNDCTAWVLLALVVALLNASGGLTALWVFLCAIAFSLLLIFIVGPLYHRLCLHTGSYDNGPTPLVMTVTLLMVLISAFVTDIIGIHPIFGGFLAGVIIPHERGLAVKITEKIEDIINIVFLPLYFALSGLKTQIGLLDTGEIWGYVFLVIFVACFGKITGCTAAAKINGMNWRESFTVGFLMNCKGLVELIVLNIGKDAGVLNDQTFVIMVVMAIVTTCMTTPAVLWLYPESYQRQRARELGEAGSKSPMEAISPQEPNEETYRLMVTLNKLETVPAMMVLIQMLQHDANSERRRRRSHQHPQRWPLVQLQVHALRLIELTQRSSAVMKIQDSDTLERDPVLSVFRTFAKLSGIRLQDDVNITTPTEFPNVVTDTAQDERVNAIILPWQLLSKDWTGKVNEDLLEGSSEFSKEAMDGARDAVFVRRVLENSRHTVAVLVDRGYTKTAYSKTILVPFIGGSDDREAIKFALRMQTDGAKIVILRFVKEELNQGNEKKSPHSNVASSRNPSVLSIQTYLQEIDAVASDQTFFDTLTEDGVIRDGHEVSHDTIPEHEEYIQDLPQCQTIKITKVKQQIATFVDGLQESDLVIVGRRRLDTDKATLESGVSEAGKTLGGVAQIIMSMRASLLVVQAAPGSENITEYA</sequence>
<feature type="transmembrane region" description="Helical" evidence="7">
    <location>
        <begin position="121"/>
        <end position="144"/>
    </location>
</feature>
<evidence type="ECO:0000256" key="3">
    <source>
        <dbReference type="ARBA" id="ARBA00022692"/>
    </source>
</evidence>
<evidence type="ECO:0000256" key="6">
    <source>
        <dbReference type="ARBA" id="ARBA00023136"/>
    </source>
</evidence>
<feature type="transmembrane region" description="Helical" evidence="7">
    <location>
        <begin position="403"/>
        <end position="425"/>
    </location>
</feature>
<dbReference type="PANTHER" id="PTHR32468">
    <property type="entry name" value="CATION/H + ANTIPORTER"/>
    <property type="match status" value="1"/>
</dbReference>
<evidence type="ECO:0000313" key="10">
    <source>
        <dbReference type="Proteomes" id="UP001206595"/>
    </source>
</evidence>
<protein>
    <recommendedName>
        <fullName evidence="8">Cation/H+ exchanger transmembrane domain-containing protein</fullName>
    </recommendedName>
</protein>
<reference evidence="9" key="1">
    <citation type="submission" date="2021-06" db="EMBL/GenBank/DDBJ databases">
        <authorList>
            <consortium name="DOE Joint Genome Institute"/>
            <person name="Mondo S.J."/>
            <person name="Amses K.R."/>
            <person name="Simmons D.R."/>
            <person name="Longcore J.E."/>
            <person name="Seto K."/>
            <person name="Alves G.H."/>
            <person name="Bonds A.E."/>
            <person name="Quandt C.A."/>
            <person name="Davis W.J."/>
            <person name="Chang Y."/>
            <person name="Letcher P.M."/>
            <person name="Powell M.J."/>
            <person name="Kuo A."/>
            <person name="Labutti K."/>
            <person name="Pangilinan J."/>
            <person name="Andreopoulos W."/>
            <person name="Tritt A."/>
            <person name="Riley R."/>
            <person name="Hundley H."/>
            <person name="Johnson J."/>
            <person name="Lipzen A."/>
            <person name="Barry K."/>
            <person name="Berbee M.L."/>
            <person name="Buchler N.E."/>
            <person name="Grigoriev I.V."/>
            <person name="Spatafora J.W."/>
            <person name="Stajich J.E."/>
            <person name="James T.Y."/>
        </authorList>
    </citation>
    <scope>NUCLEOTIDE SEQUENCE</scope>
    <source>
        <strain evidence="9">AG</strain>
    </source>
</reference>
<evidence type="ECO:0000256" key="7">
    <source>
        <dbReference type="SAM" id="Phobius"/>
    </source>
</evidence>
<reference evidence="9" key="2">
    <citation type="journal article" date="2022" name="Proc. Natl. Acad. Sci. U.S.A.">
        <title>Diploid-dominant life cycles characterize the early evolution of Fungi.</title>
        <authorList>
            <person name="Amses K.R."/>
            <person name="Simmons D.R."/>
            <person name="Longcore J.E."/>
            <person name="Mondo S.J."/>
            <person name="Seto K."/>
            <person name="Jeronimo G.H."/>
            <person name="Bonds A.E."/>
            <person name="Quandt C.A."/>
            <person name="Davis W.J."/>
            <person name="Chang Y."/>
            <person name="Federici B.A."/>
            <person name="Kuo A."/>
            <person name="LaButti K."/>
            <person name="Pangilinan J."/>
            <person name="Andreopoulos W."/>
            <person name="Tritt A."/>
            <person name="Riley R."/>
            <person name="Hundley H."/>
            <person name="Johnson J."/>
            <person name="Lipzen A."/>
            <person name="Barry K."/>
            <person name="Lang B.F."/>
            <person name="Cuomo C.A."/>
            <person name="Buchler N.E."/>
            <person name="Grigoriev I.V."/>
            <person name="Spatafora J.W."/>
            <person name="Stajich J.E."/>
            <person name="James T.Y."/>
        </authorList>
    </citation>
    <scope>NUCLEOTIDE SEQUENCE</scope>
    <source>
        <strain evidence="9">AG</strain>
    </source>
</reference>
<keyword evidence="4 7" id="KW-1133">Transmembrane helix</keyword>
<keyword evidence="5" id="KW-0406">Ion transport</keyword>
<keyword evidence="2" id="KW-0813">Transport</keyword>
<feature type="transmembrane region" description="Helical" evidence="7">
    <location>
        <begin position="156"/>
        <end position="178"/>
    </location>
</feature>
<dbReference type="EMBL" id="MU620893">
    <property type="protein sequence ID" value="KAI8584137.1"/>
    <property type="molecule type" value="Genomic_DNA"/>
</dbReference>
<feature type="transmembrane region" description="Helical" evidence="7">
    <location>
        <begin position="338"/>
        <end position="360"/>
    </location>
</feature>
<feature type="transmembrane region" description="Helical" evidence="7">
    <location>
        <begin position="256"/>
        <end position="275"/>
    </location>
</feature>
<feature type="transmembrane region" description="Helical" evidence="7">
    <location>
        <begin position="87"/>
        <end position="109"/>
    </location>
</feature>
<comment type="caution">
    <text evidence="9">The sequence shown here is derived from an EMBL/GenBank/DDBJ whole genome shotgun (WGS) entry which is preliminary data.</text>
</comment>
<keyword evidence="6 7" id="KW-0472">Membrane</keyword>